<sequence length="77" mass="8427">MKLKCLNVIADFKDVFPKGELFDATEMRNDFCDVTGKRPKRNGTPWTGVQSLGHVVVLGVAKFEIVGALDKESSDGV</sequence>
<proteinExistence type="predicted"/>
<evidence type="ECO:0000313" key="1">
    <source>
        <dbReference type="EMBL" id="WBF77711.1"/>
    </source>
</evidence>
<protein>
    <submittedName>
        <fullName evidence="1">Uncharacterized protein</fullName>
    </submittedName>
</protein>
<gene>
    <name evidence="1" type="ORF">A73_243</name>
</gene>
<keyword evidence="2" id="KW-1185">Reference proteome</keyword>
<name>A0AAF0AQ03_9CAUD</name>
<organism evidence="1 2">
    <name type="scientific">Escherichia phage A73</name>
    <dbReference type="NCBI Taxonomy" id="3003819"/>
    <lineage>
        <taxon>Viruses</taxon>
        <taxon>Duplodnaviria</taxon>
        <taxon>Heunggongvirae</taxon>
        <taxon>Uroviricota</taxon>
        <taxon>Caudoviricetes</taxon>
        <taxon>Vequintavirinae</taxon>
        <taxon>Septuagintavirus</taxon>
        <taxon>Septuagintavirus A73</taxon>
    </lineage>
</organism>
<dbReference type="Proteomes" id="UP001223579">
    <property type="component" value="Segment"/>
</dbReference>
<dbReference type="EMBL" id="OP778609">
    <property type="protein sequence ID" value="WBF77711.1"/>
    <property type="molecule type" value="Genomic_DNA"/>
</dbReference>
<evidence type="ECO:0000313" key="2">
    <source>
        <dbReference type="Proteomes" id="UP001223579"/>
    </source>
</evidence>
<reference evidence="1 2" key="1">
    <citation type="submission" date="2022-11" db="EMBL/GenBank/DDBJ databases">
        <authorList>
            <person name="Cortes-Martin A."/>
            <person name="Buttimer C.T.H."/>
            <person name="Hill C."/>
        </authorList>
    </citation>
    <scope>NUCLEOTIDE SEQUENCE [LARGE SCALE GENOMIC DNA]</scope>
</reference>
<accession>A0AAF0AQ03</accession>